<dbReference type="Proteomes" id="UP000611640">
    <property type="component" value="Chromosome"/>
</dbReference>
<sequence length="258" mass="27815">MTTMSTPIRTGYADVDGLHLYYEEYGSAGTPLVLLHGGMLTIDLNFAELIPRLAARHRVIAVEQQGHGRTGDIDRVISPANSASDVVALLDHLGIPRAHVLGHSMGGAVAMELAVSHPDRVLSVVPISITVRPEGMHADFGDPEAMATSTRMPTAEDMAAMREAYTRLSPHPEHFDEFLGTLSASEEDLRGWTDEQLAGVTAPVLFVIGDHDFTTIEHAGFMVQKTPGSQLLVLPGTTHMLATHRVEILDPVLGAFLD</sequence>
<keyword evidence="3" id="KW-1185">Reference proteome</keyword>
<evidence type="ECO:0000313" key="3">
    <source>
        <dbReference type="Proteomes" id="UP000611640"/>
    </source>
</evidence>
<dbReference type="AlphaFoldDB" id="A0A7R7DTK8"/>
<dbReference type="KEGG" id="atl:Athai_49330"/>
<dbReference type="RefSeq" id="WP_203963643.1">
    <property type="nucleotide sequence ID" value="NZ_AP023355.1"/>
</dbReference>
<dbReference type="PANTHER" id="PTHR43433">
    <property type="entry name" value="HYDROLASE, ALPHA/BETA FOLD FAMILY PROTEIN"/>
    <property type="match status" value="1"/>
</dbReference>
<dbReference type="InterPro" id="IPR050471">
    <property type="entry name" value="AB_hydrolase"/>
</dbReference>
<dbReference type="PRINTS" id="PR00111">
    <property type="entry name" value="ABHYDROLASE"/>
</dbReference>
<dbReference type="Pfam" id="PF12697">
    <property type="entry name" value="Abhydrolase_6"/>
    <property type="match status" value="1"/>
</dbReference>
<dbReference type="InterPro" id="IPR029058">
    <property type="entry name" value="AB_hydrolase_fold"/>
</dbReference>
<accession>A0A7R7DTK8</accession>
<organism evidence="2 3">
    <name type="scientific">Actinocatenispora thailandica</name>
    <dbReference type="NCBI Taxonomy" id="227318"/>
    <lineage>
        <taxon>Bacteria</taxon>
        <taxon>Bacillati</taxon>
        <taxon>Actinomycetota</taxon>
        <taxon>Actinomycetes</taxon>
        <taxon>Micromonosporales</taxon>
        <taxon>Micromonosporaceae</taxon>
        <taxon>Actinocatenispora</taxon>
    </lineage>
</organism>
<dbReference type="PANTHER" id="PTHR43433:SF5">
    <property type="entry name" value="AB HYDROLASE-1 DOMAIN-CONTAINING PROTEIN"/>
    <property type="match status" value="1"/>
</dbReference>
<name>A0A7R7DTK8_9ACTN</name>
<dbReference type="SUPFAM" id="SSF53474">
    <property type="entry name" value="alpha/beta-Hydrolases"/>
    <property type="match status" value="1"/>
</dbReference>
<proteinExistence type="predicted"/>
<dbReference type="GO" id="GO:0046503">
    <property type="term" value="P:glycerolipid catabolic process"/>
    <property type="evidence" value="ECO:0007669"/>
    <property type="project" value="TreeGrafter"/>
</dbReference>
<evidence type="ECO:0000259" key="1">
    <source>
        <dbReference type="Pfam" id="PF12697"/>
    </source>
</evidence>
<gene>
    <name evidence="2" type="ORF">Athai_49330</name>
</gene>
<feature type="domain" description="AB hydrolase-1" evidence="1">
    <location>
        <begin position="32"/>
        <end position="245"/>
    </location>
</feature>
<dbReference type="Gene3D" id="3.40.50.1820">
    <property type="entry name" value="alpha/beta hydrolase"/>
    <property type="match status" value="1"/>
</dbReference>
<dbReference type="GO" id="GO:0004806">
    <property type="term" value="F:triacylglycerol lipase activity"/>
    <property type="evidence" value="ECO:0007669"/>
    <property type="project" value="TreeGrafter"/>
</dbReference>
<protein>
    <submittedName>
        <fullName evidence="2">Oxidoreductase</fullName>
    </submittedName>
</protein>
<evidence type="ECO:0000313" key="2">
    <source>
        <dbReference type="EMBL" id="BCJ37430.1"/>
    </source>
</evidence>
<dbReference type="EMBL" id="AP023355">
    <property type="protein sequence ID" value="BCJ37430.1"/>
    <property type="molecule type" value="Genomic_DNA"/>
</dbReference>
<dbReference type="InterPro" id="IPR000073">
    <property type="entry name" value="AB_hydrolase_1"/>
</dbReference>
<reference evidence="2 3" key="1">
    <citation type="submission" date="2020-08" db="EMBL/GenBank/DDBJ databases">
        <title>Whole genome shotgun sequence of Actinocatenispora thailandica NBRC 105041.</title>
        <authorList>
            <person name="Komaki H."/>
            <person name="Tamura T."/>
        </authorList>
    </citation>
    <scope>NUCLEOTIDE SEQUENCE [LARGE SCALE GENOMIC DNA]</scope>
    <source>
        <strain evidence="2 3">NBRC 105041</strain>
    </source>
</reference>